<dbReference type="GO" id="GO:0006355">
    <property type="term" value="P:regulation of DNA-templated transcription"/>
    <property type="evidence" value="ECO:0007669"/>
    <property type="project" value="InterPro"/>
</dbReference>
<gene>
    <name evidence="5" type="ORF">HNP48_001136</name>
</gene>
<dbReference type="AlphaFoldDB" id="A0A7X0PBD5"/>
<feature type="domain" description="HTH luxR-type" evidence="4">
    <location>
        <begin position="219"/>
        <end position="283"/>
    </location>
</feature>
<dbReference type="SMART" id="SM00421">
    <property type="entry name" value="HTH_LUXR"/>
    <property type="match status" value="1"/>
</dbReference>
<keyword evidence="6" id="KW-1185">Reference proteome</keyword>
<evidence type="ECO:0000256" key="1">
    <source>
        <dbReference type="ARBA" id="ARBA00023015"/>
    </source>
</evidence>
<dbReference type="CDD" id="cd06170">
    <property type="entry name" value="LuxR_C_like"/>
    <property type="match status" value="1"/>
</dbReference>
<keyword evidence="2 5" id="KW-0238">DNA-binding</keyword>
<accession>A0A7X0PBD5</accession>
<dbReference type="EMBL" id="JACHLK010000002">
    <property type="protein sequence ID" value="MBB6558472.1"/>
    <property type="molecule type" value="Genomic_DNA"/>
</dbReference>
<dbReference type="SUPFAM" id="SSF46894">
    <property type="entry name" value="C-terminal effector domain of the bipartite response regulators"/>
    <property type="match status" value="1"/>
</dbReference>
<name>A0A7X0PBD5_9BURK</name>
<reference evidence="5 6" key="1">
    <citation type="submission" date="2020-08" db="EMBL/GenBank/DDBJ databases">
        <title>Functional genomics of gut bacteria from endangered species of beetles.</title>
        <authorList>
            <person name="Carlos-Shanley C."/>
        </authorList>
    </citation>
    <scope>NUCLEOTIDE SEQUENCE [LARGE SCALE GENOMIC DNA]</scope>
    <source>
        <strain evidence="5 6">S00198</strain>
    </source>
</reference>
<evidence type="ECO:0000313" key="5">
    <source>
        <dbReference type="EMBL" id="MBB6558472.1"/>
    </source>
</evidence>
<dbReference type="Pfam" id="PF00196">
    <property type="entry name" value="GerE"/>
    <property type="match status" value="1"/>
</dbReference>
<dbReference type="InterPro" id="IPR036388">
    <property type="entry name" value="WH-like_DNA-bd_sf"/>
</dbReference>
<comment type="caution">
    <text evidence="5">The sequence shown here is derived from an EMBL/GenBank/DDBJ whole genome shotgun (WGS) entry which is preliminary data.</text>
</comment>
<protein>
    <submittedName>
        <fullName evidence="5">DNA-binding CsgD family transcriptional regulator/rubredoxin</fullName>
    </submittedName>
</protein>
<dbReference type="PRINTS" id="PR00038">
    <property type="entry name" value="HTHLUXR"/>
</dbReference>
<dbReference type="PANTHER" id="PTHR44688">
    <property type="entry name" value="DNA-BINDING TRANSCRIPTIONAL ACTIVATOR DEVR_DOSR"/>
    <property type="match status" value="1"/>
</dbReference>
<keyword evidence="3" id="KW-0804">Transcription</keyword>
<dbReference type="InterPro" id="IPR000792">
    <property type="entry name" value="Tscrpt_reg_LuxR_C"/>
</dbReference>
<organism evidence="5 6">
    <name type="scientific">Acidovorax soli</name>
    <dbReference type="NCBI Taxonomy" id="592050"/>
    <lineage>
        <taxon>Bacteria</taxon>
        <taxon>Pseudomonadati</taxon>
        <taxon>Pseudomonadota</taxon>
        <taxon>Betaproteobacteria</taxon>
        <taxon>Burkholderiales</taxon>
        <taxon>Comamonadaceae</taxon>
        <taxon>Acidovorax</taxon>
    </lineage>
</organism>
<dbReference type="PROSITE" id="PS50043">
    <property type="entry name" value="HTH_LUXR_2"/>
    <property type="match status" value="1"/>
</dbReference>
<keyword evidence="1" id="KW-0805">Transcription regulation</keyword>
<proteinExistence type="predicted"/>
<dbReference type="Proteomes" id="UP000575083">
    <property type="component" value="Unassembled WGS sequence"/>
</dbReference>
<dbReference type="Gene3D" id="1.10.10.10">
    <property type="entry name" value="Winged helix-like DNA-binding domain superfamily/Winged helix DNA-binding domain"/>
    <property type="match status" value="1"/>
</dbReference>
<dbReference type="RefSeq" id="WP_184855909.1">
    <property type="nucleotide sequence ID" value="NZ_JACHLK010000002.1"/>
</dbReference>
<evidence type="ECO:0000259" key="4">
    <source>
        <dbReference type="PROSITE" id="PS50043"/>
    </source>
</evidence>
<sequence>MRQWLPSSPPAAQGHGSLAVAGMVQRLGEPGFAGGLLEELAPVLPAASWSVYRTGQRCKPTLFMSASRGVPDTTQDCWWAYLSGPYRQDRTWGRSFEDMPAEPLTRLCHVAASEVEGEHRARVYEAHGVAERVSVVDYESDGSVFAVNFYRHQHQAAFRDGQISDFEALAPVLLALARKHIALARPQAVPLLPEESTEPAVLPALAALPQGVPALRERLLRLQPDLTDRELDVCARVLQGMTHEGIAADLGLGVPTVKTYRNRAFARMGIHFRNELFAKVLGR</sequence>
<evidence type="ECO:0000313" key="6">
    <source>
        <dbReference type="Proteomes" id="UP000575083"/>
    </source>
</evidence>
<dbReference type="GO" id="GO:0003677">
    <property type="term" value="F:DNA binding"/>
    <property type="evidence" value="ECO:0007669"/>
    <property type="project" value="UniProtKB-KW"/>
</dbReference>
<evidence type="ECO:0000256" key="3">
    <source>
        <dbReference type="ARBA" id="ARBA00023163"/>
    </source>
</evidence>
<dbReference type="InterPro" id="IPR016032">
    <property type="entry name" value="Sig_transdc_resp-reg_C-effctor"/>
</dbReference>
<dbReference type="PANTHER" id="PTHR44688:SF16">
    <property type="entry name" value="DNA-BINDING TRANSCRIPTIONAL ACTIVATOR DEVR_DOSR"/>
    <property type="match status" value="1"/>
</dbReference>
<evidence type="ECO:0000256" key="2">
    <source>
        <dbReference type="ARBA" id="ARBA00023125"/>
    </source>
</evidence>